<proteinExistence type="predicted"/>
<dbReference type="RefSeq" id="WP_179362892.1">
    <property type="nucleotide sequence ID" value="NZ_CP026994.1"/>
</dbReference>
<organism evidence="2 3">
    <name type="scientific">Nitrosopumilus oxyclinae</name>
    <dbReference type="NCBI Taxonomy" id="1959104"/>
    <lineage>
        <taxon>Archaea</taxon>
        <taxon>Nitrososphaerota</taxon>
        <taxon>Nitrososphaeria</taxon>
        <taxon>Nitrosopumilales</taxon>
        <taxon>Nitrosopumilaceae</taxon>
        <taxon>Nitrosopumilus</taxon>
    </lineage>
</organism>
<name>A0A7D5M4E0_9ARCH</name>
<feature type="transmembrane region" description="Helical" evidence="1">
    <location>
        <begin position="128"/>
        <end position="148"/>
    </location>
</feature>
<dbReference type="Proteomes" id="UP000509441">
    <property type="component" value="Chromosome"/>
</dbReference>
<dbReference type="GeneID" id="56060447"/>
<protein>
    <submittedName>
        <fullName evidence="2">Uncharacterized protein</fullName>
    </submittedName>
</protein>
<dbReference type="EMBL" id="CP026994">
    <property type="protein sequence ID" value="QLH04028.1"/>
    <property type="molecule type" value="Genomic_DNA"/>
</dbReference>
<evidence type="ECO:0000313" key="3">
    <source>
        <dbReference type="Proteomes" id="UP000509441"/>
    </source>
</evidence>
<keyword evidence="1" id="KW-1133">Transmembrane helix</keyword>
<sequence length="163" mass="18817">MKISPFKLGLVLVIVGIVWTAFIFDETEKRYDSIILKQSNSFEVKSEFFGIDIGYYKLYMPEFEGEEIFVQILDNKENVIAEQMVKTKLSVGYFDFNENGEYTLKITNIAKNQIDIETEFGNTNSQKMLPSGIMVLVGALVMMIMSYMKIKNYKIEQPEENIS</sequence>
<keyword evidence="3" id="KW-1185">Reference proteome</keyword>
<accession>A0A7D5M4E0</accession>
<feature type="transmembrane region" description="Helical" evidence="1">
    <location>
        <begin position="7"/>
        <end position="24"/>
    </location>
</feature>
<dbReference type="OrthoDB" id="11967at2157"/>
<gene>
    <name evidence="2" type="ORF">C5F49_00840</name>
</gene>
<keyword evidence="1" id="KW-0472">Membrane</keyword>
<keyword evidence="1" id="KW-0812">Transmembrane</keyword>
<dbReference type="AlphaFoldDB" id="A0A7D5M4E0"/>
<dbReference type="KEGG" id="nox:C5F49_00840"/>
<evidence type="ECO:0000313" key="2">
    <source>
        <dbReference type="EMBL" id="QLH04028.1"/>
    </source>
</evidence>
<reference evidence="2 3" key="1">
    <citation type="submission" date="2018-02" db="EMBL/GenBank/DDBJ databases">
        <title>Complete genome of Nitrosopumilus oxyclinae HCE1.</title>
        <authorList>
            <person name="Qin W."/>
            <person name="Zheng Y."/>
            <person name="Stahl D.A."/>
        </authorList>
    </citation>
    <scope>NUCLEOTIDE SEQUENCE [LARGE SCALE GENOMIC DNA]</scope>
    <source>
        <strain evidence="2 3">HCE1</strain>
    </source>
</reference>
<evidence type="ECO:0000256" key="1">
    <source>
        <dbReference type="SAM" id="Phobius"/>
    </source>
</evidence>